<gene>
    <name evidence="1" type="ORF">DERP_004334</name>
</gene>
<reference evidence="1 2" key="1">
    <citation type="journal article" date="2018" name="J. Allergy Clin. Immunol.">
        <title>High-quality assembly of Dermatophagoides pteronyssinus genome and transcriptome reveals a wide range of novel allergens.</title>
        <authorList>
            <person name="Liu X.Y."/>
            <person name="Yang K.Y."/>
            <person name="Wang M.Q."/>
            <person name="Kwok J.S."/>
            <person name="Zeng X."/>
            <person name="Yang Z."/>
            <person name="Xiao X.J."/>
            <person name="Lau C.P."/>
            <person name="Li Y."/>
            <person name="Huang Z.M."/>
            <person name="Ba J.G."/>
            <person name="Yim A.K."/>
            <person name="Ouyang C.Y."/>
            <person name="Ngai S.M."/>
            <person name="Chan T.F."/>
            <person name="Leung E.L."/>
            <person name="Liu L."/>
            <person name="Liu Z.G."/>
            <person name="Tsui S.K."/>
        </authorList>
    </citation>
    <scope>NUCLEOTIDE SEQUENCE [LARGE SCALE GENOMIC DNA]</scope>
    <source>
        <strain evidence="1">Derp</strain>
    </source>
</reference>
<organism evidence="1 2">
    <name type="scientific">Dermatophagoides pteronyssinus</name>
    <name type="common">European house dust mite</name>
    <dbReference type="NCBI Taxonomy" id="6956"/>
    <lineage>
        <taxon>Eukaryota</taxon>
        <taxon>Metazoa</taxon>
        <taxon>Ecdysozoa</taxon>
        <taxon>Arthropoda</taxon>
        <taxon>Chelicerata</taxon>
        <taxon>Arachnida</taxon>
        <taxon>Acari</taxon>
        <taxon>Acariformes</taxon>
        <taxon>Sarcoptiformes</taxon>
        <taxon>Astigmata</taxon>
        <taxon>Psoroptidia</taxon>
        <taxon>Analgoidea</taxon>
        <taxon>Pyroglyphidae</taxon>
        <taxon>Dermatophagoidinae</taxon>
        <taxon>Dermatophagoides</taxon>
    </lineage>
</organism>
<evidence type="ECO:0000313" key="2">
    <source>
        <dbReference type="Proteomes" id="UP000887458"/>
    </source>
</evidence>
<proteinExistence type="predicted"/>
<dbReference type="Proteomes" id="UP000887458">
    <property type="component" value="Unassembled WGS sequence"/>
</dbReference>
<evidence type="ECO:0000313" key="1">
    <source>
        <dbReference type="EMBL" id="KAH9424152.1"/>
    </source>
</evidence>
<accession>A0ABQ8JNY9</accession>
<protein>
    <submittedName>
        <fullName evidence="1">Uncharacterized protein</fullName>
    </submittedName>
</protein>
<dbReference type="EMBL" id="NJHN03000029">
    <property type="protein sequence ID" value="KAH9424152.1"/>
    <property type="molecule type" value="Genomic_DNA"/>
</dbReference>
<comment type="caution">
    <text evidence="1">The sequence shown here is derived from an EMBL/GenBank/DDBJ whole genome shotgun (WGS) entry which is preliminary data.</text>
</comment>
<reference evidence="1 2" key="2">
    <citation type="journal article" date="2022" name="Mol. Biol. Evol.">
        <title>Comparative Genomics Reveals Insights into the Divergent Evolution of Astigmatic Mites and Household Pest Adaptations.</title>
        <authorList>
            <person name="Xiong Q."/>
            <person name="Wan A.T."/>
            <person name="Liu X."/>
            <person name="Fung C.S."/>
            <person name="Xiao X."/>
            <person name="Malainual N."/>
            <person name="Hou J."/>
            <person name="Wang L."/>
            <person name="Wang M."/>
            <person name="Yang K.Y."/>
            <person name="Cui Y."/>
            <person name="Leung E.L."/>
            <person name="Nong W."/>
            <person name="Shin S.K."/>
            <person name="Au S.W."/>
            <person name="Jeong K.Y."/>
            <person name="Chew F.T."/>
            <person name="Hui J.H."/>
            <person name="Leung T.F."/>
            <person name="Tungtrongchitr A."/>
            <person name="Zhong N."/>
            <person name="Liu Z."/>
            <person name="Tsui S.K."/>
        </authorList>
    </citation>
    <scope>NUCLEOTIDE SEQUENCE [LARGE SCALE GENOMIC DNA]</scope>
    <source>
        <strain evidence="1">Derp</strain>
    </source>
</reference>
<name>A0ABQ8JNY9_DERPT</name>
<sequence>MKKKWDDDQLWCVYVVDVEMIIKSKTKKFVVVVAVDDSGGGGGVWMDFGDFATLLFCLMLDDDNDNVSNIFDDDDIYSETIRIPGESGDINIISILSFSHDVIEREEE</sequence>
<keyword evidence="2" id="KW-1185">Reference proteome</keyword>